<evidence type="ECO:0000256" key="2">
    <source>
        <dbReference type="ARBA" id="ARBA00010617"/>
    </source>
</evidence>
<dbReference type="InterPro" id="IPR036396">
    <property type="entry name" value="Cyt_P450_sf"/>
</dbReference>
<dbReference type="Pfam" id="PF00067">
    <property type="entry name" value="p450"/>
    <property type="match status" value="2"/>
</dbReference>
<dbReference type="GO" id="GO:0005506">
    <property type="term" value="F:iron ion binding"/>
    <property type="evidence" value="ECO:0007669"/>
    <property type="project" value="InterPro"/>
</dbReference>
<keyword evidence="5 6" id="KW-0408">Iron</keyword>
<keyword evidence="8" id="KW-1133">Transmembrane helix</keyword>
<comment type="cofactor">
    <cofactor evidence="1 6">
        <name>heme</name>
        <dbReference type="ChEBI" id="CHEBI:30413"/>
    </cofactor>
</comment>
<feature type="transmembrane region" description="Helical" evidence="8">
    <location>
        <begin position="7"/>
        <end position="27"/>
    </location>
</feature>
<dbReference type="InterPro" id="IPR017972">
    <property type="entry name" value="Cyt_P450_CS"/>
</dbReference>
<protein>
    <recommendedName>
        <fullName evidence="11">Cytochrome P450 monooxygenase</fullName>
    </recommendedName>
</protein>
<dbReference type="InterPro" id="IPR001128">
    <property type="entry name" value="Cyt_P450"/>
</dbReference>
<evidence type="ECO:0000313" key="10">
    <source>
        <dbReference type="Proteomes" id="UP000050424"/>
    </source>
</evidence>
<dbReference type="OrthoDB" id="1470350at2759"/>
<dbReference type="GO" id="GO:0020037">
    <property type="term" value="F:heme binding"/>
    <property type="evidence" value="ECO:0007669"/>
    <property type="project" value="InterPro"/>
</dbReference>
<dbReference type="PRINTS" id="PR00385">
    <property type="entry name" value="P450"/>
</dbReference>
<accession>A0A0P7BBB3</accession>
<keyword evidence="8" id="KW-0812">Transmembrane</keyword>
<dbReference type="Proteomes" id="UP000050424">
    <property type="component" value="Unassembled WGS sequence"/>
</dbReference>
<organism evidence="9 10">
    <name type="scientific">Neonectria ditissima</name>
    <dbReference type="NCBI Taxonomy" id="78410"/>
    <lineage>
        <taxon>Eukaryota</taxon>
        <taxon>Fungi</taxon>
        <taxon>Dikarya</taxon>
        <taxon>Ascomycota</taxon>
        <taxon>Pezizomycotina</taxon>
        <taxon>Sordariomycetes</taxon>
        <taxon>Hypocreomycetidae</taxon>
        <taxon>Hypocreales</taxon>
        <taxon>Nectriaceae</taxon>
        <taxon>Neonectria</taxon>
    </lineage>
</organism>
<dbReference type="GO" id="GO:0016705">
    <property type="term" value="F:oxidoreductase activity, acting on paired donors, with incorporation or reduction of molecular oxygen"/>
    <property type="evidence" value="ECO:0007669"/>
    <property type="project" value="InterPro"/>
</dbReference>
<keyword evidence="7" id="KW-0503">Monooxygenase</keyword>
<dbReference type="EMBL" id="LKCW01000040">
    <property type="protein sequence ID" value="KPM42931.1"/>
    <property type="molecule type" value="Genomic_DNA"/>
</dbReference>
<gene>
    <name evidence="9" type="ORF">AK830_g3596</name>
</gene>
<dbReference type="PROSITE" id="PS00086">
    <property type="entry name" value="CYTOCHROME_P450"/>
    <property type="match status" value="1"/>
</dbReference>
<evidence type="ECO:0000256" key="4">
    <source>
        <dbReference type="ARBA" id="ARBA00022723"/>
    </source>
</evidence>
<evidence type="ECO:0000256" key="5">
    <source>
        <dbReference type="ARBA" id="ARBA00023004"/>
    </source>
</evidence>
<dbReference type="PANTHER" id="PTHR24305">
    <property type="entry name" value="CYTOCHROME P450"/>
    <property type="match status" value="1"/>
</dbReference>
<keyword evidence="8" id="KW-0472">Membrane</keyword>
<dbReference type="STRING" id="78410.A0A0P7BBB3"/>
<reference evidence="9 10" key="1">
    <citation type="submission" date="2015-09" db="EMBL/GenBank/DDBJ databases">
        <title>Draft genome of a European isolate of the apple canker pathogen Neonectria ditissima.</title>
        <authorList>
            <person name="Gomez-Cortecero A."/>
            <person name="Harrison R.J."/>
            <person name="Armitage A.D."/>
        </authorList>
    </citation>
    <scope>NUCLEOTIDE SEQUENCE [LARGE SCALE GENOMIC DNA]</scope>
    <source>
        <strain evidence="9 10">R09/05</strain>
    </source>
</reference>
<dbReference type="Gene3D" id="1.10.630.10">
    <property type="entry name" value="Cytochrome P450"/>
    <property type="match status" value="1"/>
</dbReference>
<evidence type="ECO:0008006" key="11">
    <source>
        <dbReference type="Google" id="ProtNLM"/>
    </source>
</evidence>
<keyword evidence="10" id="KW-1185">Reference proteome</keyword>
<dbReference type="SUPFAM" id="SSF48264">
    <property type="entry name" value="Cytochrome P450"/>
    <property type="match status" value="1"/>
</dbReference>
<dbReference type="PRINTS" id="PR00463">
    <property type="entry name" value="EP450I"/>
</dbReference>
<dbReference type="AlphaFoldDB" id="A0A0P7BBB3"/>
<feature type="binding site" description="axial binding residue" evidence="6">
    <location>
        <position position="522"/>
    </location>
    <ligand>
        <name>heme</name>
        <dbReference type="ChEBI" id="CHEBI:30413"/>
    </ligand>
    <ligandPart>
        <name>Fe</name>
        <dbReference type="ChEBI" id="CHEBI:18248"/>
    </ligandPart>
</feature>
<evidence type="ECO:0000256" key="3">
    <source>
        <dbReference type="ARBA" id="ARBA00022617"/>
    </source>
</evidence>
<comment type="caution">
    <text evidence="9">The sequence shown here is derived from an EMBL/GenBank/DDBJ whole genome shotgun (WGS) entry which is preliminary data.</text>
</comment>
<keyword evidence="3 6" id="KW-0349">Heme</keyword>
<comment type="similarity">
    <text evidence="2 7">Belongs to the cytochrome P450 family.</text>
</comment>
<dbReference type="PANTHER" id="PTHR24305:SF232">
    <property type="entry name" value="P450, PUTATIVE (EUROFUNG)-RELATED"/>
    <property type="match status" value="1"/>
</dbReference>
<evidence type="ECO:0000256" key="6">
    <source>
        <dbReference type="PIRSR" id="PIRSR602401-1"/>
    </source>
</evidence>
<evidence type="ECO:0000313" key="9">
    <source>
        <dbReference type="EMBL" id="KPM42931.1"/>
    </source>
</evidence>
<evidence type="ECO:0000256" key="1">
    <source>
        <dbReference type="ARBA" id="ARBA00001971"/>
    </source>
</evidence>
<name>A0A0P7BBB3_9HYPO</name>
<dbReference type="GO" id="GO:0004497">
    <property type="term" value="F:monooxygenase activity"/>
    <property type="evidence" value="ECO:0007669"/>
    <property type="project" value="UniProtKB-KW"/>
</dbReference>
<dbReference type="InterPro" id="IPR002401">
    <property type="entry name" value="Cyt_P450_E_grp-I"/>
</dbReference>
<evidence type="ECO:0000256" key="7">
    <source>
        <dbReference type="RuleBase" id="RU000461"/>
    </source>
</evidence>
<keyword evidence="4 6" id="KW-0479">Metal-binding</keyword>
<evidence type="ECO:0000256" key="8">
    <source>
        <dbReference type="SAM" id="Phobius"/>
    </source>
</evidence>
<dbReference type="InterPro" id="IPR050121">
    <property type="entry name" value="Cytochrome_P450_monoxygenase"/>
</dbReference>
<proteinExistence type="inferred from homology"/>
<sequence>MALLFDLKGILPWIICGVAISIVLALYRSKIQDRTGPLPEIPFNSNSASRFLGDLPEVKNAKYRRSWIWNQPKSHGSPLAQLFIHPFDKPTVVVSDYREVVDICSRRLSEFDRGTRNKECVGLTAPNFHMTMESRDPRFRAHKELLRDLMTPAFLNEISAPRLYERTASLIELWSLKVDKGYGRPFNASHDFYLATLDIICSVAFGLDDDEGTLQREISHVQSLGSSGPSNDNDPMRFPHGPTHPETAALFDLADMISIAQSSAFPAWSQALAMLKPKHAKAWWHRRRLVHRQTTKSVKKLTGASASTRECALDQLLWREMNAAKKTDRKPDFYSPVIRDELIGYLLGGHDTTATTLSWWVKYMSRHQRAQNRLRFELRQAHSPAAKEARWPTIKEITSTSIPYLDAIMEETVRYAAVATLIIRTSTCDTQILGYPIPKGVNVILPLTGPSMKEPAIPIPEHTRTAACQRDKDRVPAWGDDVGEFVPERWLKWESGAEGIPTQVFCPNAGPNLAFSTGPRQCFGKRLAYLEMRVLMTLLVWNFEFGELDEKLNSDEIVEKLVNLPEDCYVKLARV</sequence>
<keyword evidence="7" id="KW-0560">Oxidoreductase</keyword>